<gene>
    <name evidence="4" type="ORF">WMN62_17960</name>
</gene>
<feature type="coiled-coil region" evidence="1">
    <location>
        <begin position="61"/>
        <end position="88"/>
    </location>
</feature>
<dbReference type="Pfam" id="PF06259">
    <property type="entry name" value="Abhydrolase_8"/>
    <property type="match status" value="1"/>
</dbReference>
<feature type="domain" description="DUF1023" evidence="3">
    <location>
        <begin position="382"/>
        <end position="543"/>
    </location>
</feature>
<evidence type="ECO:0000256" key="1">
    <source>
        <dbReference type="SAM" id="Coils"/>
    </source>
</evidence>
<sequence length="607" mass="63971">MGIEFDDAAASRLVGCAVEVALTLRASAGPRRSTAEAALLDVDGAYARLFETARVTESADRVRLAKELERLAGQLRIVQRQADEERQRSADLAAWQRREADRELVRIAGGVPMQPVLDWSSAVFDPKPSSTPKRPSPVSATFSARTRQRTGGGRSGGRSSADPTRLRQFSATARAQDASTEQDMLRVRNAWTAFTSRCSWVPVDGATLPGGFGDYLAENAEDASWIERVADAFSAAGGGSLADTALDAAAASTLPPGLQRLLDPSLTPAEVAAIWAALGFTDADVRALPLTTQLQFAGLDGVPAAQRDIASRAVLSAAVRDPERLYRLMGLAYTYGAVSLEEFTEQVIALRDGLNRADQLAGRLKAPSAAVAQLVGFGVSNGALVAAVVLGDLDTASNVTVNVPGAMTTLNSMGEKVRAANELLFAAGQRGSAEDSFAVVSWLGYRAPGVIEVPRQDRAHAGGANLASFLDGIHDSRGTAPRSVTVLGHSYGSTTAAEALAQTRHRVDSFITYGSVGFTDTTRPEHLNVDRVYATEGANDHTAILGRIGRTDPRDLPDVDTFSAEAARGTKAVTGHDMYPEAGGVGYLSPDATSQRSIAKIIATGKP</sequence>
<dbReference type="EMBL" id="JBBLYY010000080">
    <property type="protein sequence ID" value="MEK0173367.1"/>
    <property type="molecule type" value="Genomic_DNA"/>
</dbReference>
<proteinExistence type="predicted"/>
<keyword evidence="4" id="KW-0378">Hydrolase</keyword>
<evidence type="ECO:0000256" key="2">
    <source>
        <dbReference type="SAM" id="MobiDB-lite"/>
    </source>
</evidence>
<dbReference type="InterPro" id="IPR029058">
    <property type="entry name" value="AB_hydrolase_fold"/>
</dbReference>
<evidence type="ECO:0000313" key="4">
    <source>
        <dbReference type="EMBL" id="MEK0173367.1"/>
    </source>
</evidence>
<protein>
    <submittedName>
        <fullName evidence="4">Alpha/beta hydrolase</fullName>
    </submittedName>
</protein>
<dbReference type="SUPFAM" id="SSF53474">
    <property type="entry name" value="alpha/beta-Hydrolases"/>
    <property type="match status" value="1"/>
</dbReference>
<organism evidence="4 5">
    <name type="scientific">Curtobacterium citreum</name>
    <dbReference type="NCBI Taxonomy" id="2036"/>
    <lineage>
        <taxon>Bacteria</taxon>
        <taxon>Bacillati</taxon>
        <taxon>Actinomycetota</taxon>
        <taxon>Actinomycetes</taxon>
        <taxon>Micrococcales</taxon>
        <taxon>Microbacteriaceae</taxon>
        <taxon>Curtobacterium</taxon>
    </lineage>
</organism>
<accession>A0ABU8YFS7</accession>
<evidence type="ECO:0000313" key="5">
    <source>
        <dbReference type="Proteomes" id="UP001370299"/>
    </source>
</evidence>
<comment type="caution">
    <text evidence="4">The sequence shown here is derived from an EMBL/GenBank/DDBJ whole genome shotgun (WGS) entry which is preliminary data.</text>
</comment>
<keyword evidence="5" id="KW-1185">Reference proteome</keyword>
<keyword evidence="1" id="KW-0175">Coiled coil</keyword>
<evidence type="ECO:0000259" key="3">
    <source>
        <dbReference type="Pfam" id="PF06259"/>
    </source>
</evidence>
<name>A0ABU8YFS7_9MICO</name>
<reference evidence="4 5" key="1">
    <citation type="submission" date="2024-03" db="EMBL/GenBank/DDBJ databases">
        <title>Whole genomes of four grape xylem sap localized bacterial endophytes.</title>
        <authorList>
            <person name="Kumar G."/>
            <person name="Savka M.A."/>
        </authorList>
    </citation>
    <scope>NUCLEOTIDE SEQUENCE [LARGE SCALE GENOMIC DNA]</scope>
    <source>
        <strain evidence="4 5">RIT_GXS8</strain>
    </source>
</reference>
<dbReference type="Gene3D" id="3.40.50.1820">
    <property type="entry name" value="alpha/beta hydrolase"/>
    <property type="match status" value="1"/>
</dbReference>
<feature type="compositionally biased region" description="Low complexity" evidence="2">
    <location>
        <begin position="126"/>
        <end position="145"/>
    </location>
</feature>
<dbReference type="GO" id="GO:0016787">
    <property type="term" value="F:hydrolase activity"/>
    <property type="evidence" value="ECO:0007669"/>
    <property type="project" value="UniProtKB-KW"/>
</dbReference>
<dbReference type="InterPro" id="IPR010427">
    <property type="entry name" value="DUF1023"/>
</dbReference>
<dbReference type="RefSeq" id="WP_340197938.1">
    <property type="nucleotide sequence ID" value="NZ_JBBKAP010000078.1"/>
</dbReference>
<feature type="region of interest" description="Disordered" evidence="2">
    <location>
        <begin position="122"/>
        <end position="165"/>
    </location>
</feature>
<dbReference type="Proteomes" id="UP001370299">
    <property type="component" value="Unassembled WGS sequence"/>
</dbReference>